<dbReference type="OrthoDB" id="9780606at2"/>
<evidence type="ECO:0000313" key="2">
    <source>
        <dbReference type="EMBL" id="PZX18988.1"/>
    </source>
</evidence>
<gene>
    <name evidence="2" type="ORF">LX81_00682</name>
</gene>
<feature type="domain" description="PD-(D/E)XK endonuclease-like" evidence="1">
    <location>
        <begin position="711"/>
        <end position="900"/>
    </location>
</feature>
<dbReference type="InterPro" id="IPR027417">
    <property type="entry name" value="P-loop_NTPase"/>
</dbReference>
<accession>A0A2W7NFJ1</accession>
<evidence type="ECO:0000313" key="3">
    <source>
        <dbReference type="Proteomes" id="UP000248916"/>
    </source>
</evidence>
<dbReference type="SUPFAM" id="SSF52540">
    <property type="entry name" value="P-loop containing nucleoside triphosphate hydrolases"/>
    <property type="match status" value="1"/>
</dbReference>
<keyword evidence="3" id="KW-1185">Reference proteome</keyword>
<dbReference type="Proteomes" id="UP000248916">
    <property type="component" value="Unassembled WGS sequence"/>
</dbReference>
<dbReference type="NCBIfam" id="TIGR02786">
    <property type="entry name" value="addB_alphas"/>
    <property type="match status" value="1"/>
</dbReference>
<dbReference type="AlphaFoldDB" id="A0A2W7NFJ1"/>
<dbReference type="EMBL" id="QKZL01000002">
    <property type="protein sequence ID" value="PZX18988.1"/>
    <property type="molecule type" value="Genomic_DNA"/>
</dbReference>
<reference evidence="2 3" key="1">
    <citation type="submission" date="2018-06" db="EMBL/GenBank/DDBJ databases">
        <title>Genomic Encyclopedia of Archaeal and Bacterial Type Strains, Phase II (KMG-II): from individual species to whole genera.</title>
        <authorList>
            <person name="Goeker M."/>
        </authorList>
    </citation>
    <scope>NUCLEOTIDE SEQUENCE [LARGE SCALE GENOMIC DNA]</scope>
    <source>
        <strain evidence="2 3">DSM 22009</strain>
    </source>
</reference>
<sequence length="985" mass="108119">MFETDTRPRLFGLPPGADFPAGLVSGLEDRLGHRPPQDWARCRLFVNTRRMQRRLVEIFAAGPARLLPRIRLVTDLAADPALDDLPQSASALRRRLELARLVGALIERDPRLAPEGAVFDLADSLAVLLDEMQGEGVPPEKLRALDVSDLSGHWQRALAFIDIVGRYFEGEAPLDPEARQRRAVERLAARWETDPPDHPVILAGSTGSRGATALLMRAVARLPQGAVILPGFDFTLPGDIWEALGDPMASEDHPQYRFARLVADLGLSPQDVECWHGADPVPARNRLVSMALRPAPVTDQWMRDGPSLGDLVAATEHMSLIEAPDTRAEALSIALVLRDAAERGVTAALITPDRMLSRQVTAALDRWRIVPDDSAGRPLALSAPGRLLRQIAHEMGQRMTPEALLGLLKHPLVHTGEAGRGDHLRRTRDLELWLRRTGAPFPDIASLKEWADKREDPGVTDWISWLETTVFALDAIDTAALATLVARHRSLAEALARGPTGHGSGALWEAEAGPKARAVMDAIDIDADAGGDMTPRDYARLFDSVMNGAEPVREAARTHPDIMIWGTLEARVQGADLVILGGLSEGTWPERPAPDPWLNRKMRHEAGLLLPDRRIGLAAHDFQQAVAAPEVVITRALRDAEAESVASRWLNRLTNLLNGLPLTRGPEALAGMRARGRRWLDLAAHLDGATIPAPRARRPSPCPPVAARPDRLSITEVQTLVRDPYAIYARHVLGLAALDPLRPEPDARLRGIVFHEILEHAFGPDHAPDDPDAAKRFLHHADAVLAAEVPWPSTRALFRARLARLANWMVEGERRRRMDAAPVALERRATYPVPGTGVTLHGKADRIDRRVDGTLVLYDYKTGKAPTPKEMQLFDRQLLLEAIIAEAGGFEGVEAGRVGAICHISLGTSPSDTPHDLRDPDAKHSFDPDATLADLTALLQAYASPEKGYTSRRLMQRMGHSYDFDHLARHGEWGESDEPHPERVG</sequence>
<dbReference type="Pfam" id="PF12705">
    <property type="entry name" value="PDDEXK_1"/>
    <property type="match status" value="1"/>
</dbReference>
<dbReference type="InterPro" id="IPR011604">
    <property type="entry name" value="PDDEXK-like_dom_sf"/>
</dbReference>
<dbReference type="InterPro" id="IPR014153">
    <property type="entry name" value="Ds_break_AddB"/>
</dbReference>
<proteinExistence type="predicted"/>
<evidence type="ECO:0000259" key="1">
    <source>
        <dbReference type="Pfam" id="PF12705"/>
    </source>
</evidence>
<dbReference type="RefSeq" id="WP_111535871.1">
    <property type="nucleotide sequence ID" value="NZ_QKZL01000002.1"/>
</dbReference>
<name>A0A2W7NFJ1_9RHOB</name>
<organism evidence="2 3">
    <name type="scientific">Palleronia aestuarii</name>
    <dbReference type="NCBI Taxonomy" id="568105"/>
    <lineage>
        <taxon>Bacteria</taxon>
        <taxon>Pseudomonadati</taxon>
        <taxon>Pseudomonadota</taxon>
        <taxon>Alphaproteobacteria</taxon>
        <taxon>Rhodobacterales</taxon>
        <taxon>Roseobacteraceae</taxon>
        <taxon>Palleronia</taxon>
    </lineage>
</organism>
<comment type="caution">
    <text evidence="2">The sequence shown here is derived from an EMBL/GenBank/DDBJ whole genome shotgun (WGS) entry which is preliminary data.</text>
</comment>
<dbReference type="Gene3D" id="3.90.320.10">
    <property type="match status" value="1"/>
</dbReference>
<dbReference type="InterPro" id="IPR038726">
    <property type="entry name" value="PDDEXK_AddAB-type"/>
</dbReference>
<protein>
    <submittedName>
        <fullName evidence="2">Double-strand break repair protein AddB</fullName>
    </submittedName>
</protein>